<feature type="binding site" evidence="7">
    <location>
        <position position="388"/>
    </location>
    <ligand>
        <name>phosphoenolpyruvate</name>
        <dbReference type="ChEBI" id="CHEBI:58702"/>
    </ligand>
</feature>
<feature type="binding site" evidence="7">
    <location>
        <position position="95"/>
    </location>
    <ligand>
        <name>phosphoenolpyruvate</name>
        <dbReference type="ChEBI" id="CHEBI:58702"/>
    </ligand>
</feature>
<dbReference type="EMBL" id="AP027079">
    <property type="protein sequence ID" value="BDU70713.1"/>
    <property type="molecule type" value="Genomic_DNA"/>
</dbReference>
<protein>
    <recommendedName>
        <fullName evidence="7">3-phosphoshikimate 1-carboxyvinyltransferase</fullName>
        <ecNumber evidence="7">2.5.1.19</ecNumber>
    </recommendedName>
    <alternativeName>
        <fullName evidence="7">5-enolpyruvylshikimate-3-phosphate synthase</fullName>
        <shortName evidence="7">EPSP synthase</shortName>
        <shortName evidence="7">EPSPS</shortName>
    </alternativeName>
</protein>
<accession>A0ABM8DUF2</accession>
<feature type="binding site" evidence="7">
    <location>
        <position position="169"/>
    </location>
    <ligand>
        <name>3-phosphoshikimate</name>
        <dbReference type="ChEBI" id="CHEBI:145989"/>
    </ligand>
</feature>
<dbReference type="InterPro" id="IPR013792">
    <property type="entry name" value="RNA3'P_cycl/enolpyr_Trfase_a/b"/>
</dbReference>
<comment type="function">
    <text evidence="7">Catalyzes the transfer of the enolpyruvyl moiety of phosphoenolpyruvate (PEP) to the 5-hydroxyl of shikimate-3-phosphate (S3P) to produce enolpyruvyl shikimate-3-phosphate and inorganic phosphate.</text>
</comment>
<feature type="binding site" evidence="7">
    <location>
        <position position="168"/>
    </location>
    <ligand>
        <name>3-phosphoshikimate</name>
        <dbReference type="ChEBI" id="CHEBI:145989"/>
    </ligand>
</feature>
<dbReference type="RefSeq" id="WP_286354412.1">
    <property type="nucleotide sequence ID" value="NZ_AP027079.1"/>
</dbReference>
<feature type="binding site" evidence="7">
    <location>
        <position position="170"/>
    </location>
    <ligand>
        <name>3-phosphoshikimate</name>
        <dbReference type="ChEBI" id="CHEBI:145989"/>
    </ligand>
</feature>
<keyword evidence="7" id="KW-0963">Cytoplasm</keyword>
<dbReference type="InterPro" id="IPR001986">
    <property type="entry name" value="Enolpyruvate_Tfrase_dom"/>
</dbReference>
<feature type="binding site" evidence="7">
    <location>
        <position position="336"/>
    </location>
    <ligand>
        <name>3-phosphoshikimate</name>
        <dbReference type="ChEBI" id="CHEBI:145989"/>
    </ligand>
</feature>
<sequence length="427" mass="45302">MSLSLPEDSRLPSGAAFRPVSIPGSKSVTNRALLLAALAPGETRLKGGLEAEDTRWMRRALGDLGIPVAVADGAWTIRGGNRPRATTPLWLGASGTTLRFLLPWLALRAEGDLRMEGDPRLFERPLGPLLEPLTTLGASWCPDASGAWLRPVPAPPERLDLVVDARLSSQFLTGLALAATALPGGGILRWTAAASPSYLALTTQWLHRFGCDADLEPGRWRIPGGALGPRSLDLPGDWSGAAAFLAAAAATGRRLRLGPLDPEDAQGDRAMVAILHAAGCRIQWIGPQTLEVEGPLVRGLDADLTDCPDLGPVLAALAALAPGPSELRGLHTLPLKECDRLDASSELVRWLGGTAEVIGDHTLRVGPGPEFRAGFGTRPPFNPRNDHRMAFAAALGGLRQGGELLDPHCVAKTFPDFWEVWRGMLGC</sequence>
<name>A0ABM8DUF2_9BACT</name>
<evidence type="ECO:0000256" key="2">
    <source>
        <dbReference type="ARBA" id="ARBA00009948"/>
    </source>
</evidence>
<proteinExistence type="inferred from homology"/>
<keyword evidence="4 7" id="KW-0808">Transferase</keyword>
<feature type="domain" description="Enolpyruvate transferase" evidence="8">
    <location>
        <begin position="20"/>
        <end position="421"/>
    </location>
</feature>
<feature type="binding site" evidence="7">
    <location>
        <position position="195"/>
    </location>
    <ligand>
        <name>3-phosphoshikimate</name>
        <dbReference type="ChEBI" id="CHEBI:145989"/>
    </ligand>
</feature>
<feature type="binding site" evidence="7">
    <location>
        <position position="27"/>
    </location>
    <ligand>
        <name>3-phosphoshikimate</name>
        <dbReference type="ChEBI" id="CHEBI:145989"/>
    </ligand>
</feature>
<feature type="active site" description="Proton acceptor" evidence="7">
    <location>
        <position position="309"/>
    </location>
</feature>
<comment type="catalytic activity">
    <reaction evidence="6">
        <text>3-phosphoshikimate + phosphoenolpyruvate = 5-O-(1-carboxyvinyl)-3-phosphoshikimate + phosphate</text>
        <dbReference type="Rhea" id="RHEA:21256"/>
        <dbReference type="ChEBI" id="CHEBI:43474"/>
        <dbReference type="ChEBI" id="CHEBI:57701"/>
        <dbReference type="ChEBI" id="CHEBI:58702"/>
        <dbReference type="ChEBI" id="CHEBI:145989"/>
        <dbReference type="EC" id="2.5.1.19"/>
    </reaction>
    <physiologicalReaction direction="left-to-right" evidence="6">
        <dbReference type="Rhea" id="RHEA:21257"/>
    </physiologicalReaction>
</comment>
<dbReference type="EC" id="2.5.1.19" evidence="7"/>
<evidence type="ECO:0000256" key="6">
    <source>
        <dbReference type="ARBA" id="ARBA00044633"/>
    </source>
</evidence>
<dbReference type="Gene3D" id="3.65.10.10">
    <property type="entry name" value="Enolpyruvate transferase domain"/>
    <property type="match status" value="2"/>
</dbReference>
<dbReference type="PANTHER" id="PTHR21090">
    <property type="entry name" value="AROM/DEHYDROQUINATE SYNTHASE"/>
    <property type="match status" value="1"/>
</dbReference>
<feature type="binding site" evidence="7">
    <location>
        <position position="340"/>
    </location>
    <ligand>
        <name>phosphoenolpyruvate</name>
        <dbReference type="ChEBI" id="CHEBI:58702"/>
    </ligand>
</feature>
<comment type="subcellular location">
    <subcellularLocation>
        <location evidence="7">Cytoplasm</location>
    </subcellularLocation>
</comment>
<evidence type="ECO:0000256" key="4">
    <source>
        <dbReference type="ARBA" id="ARBA00022679"/>
    </source>
</evidence>
<evidence type="ECO:0000256" key="5">
    <source>
        <dbReference type="ARBA" id="ARBA00023141"/>
    </source>
</evidence>
<reference evidence="10" key="1">
    <citation type="journal article" date="2023" name="Int. J. Syst. Evol. Microbiol.">
        <title>Mesoterricola silvestris gen. nov., sp. nov., Mesoterricola sediminis sp. nov., Geothrix oryzae sp. nov., Geothrix edaphica sp. nov., Geothrix rubra sp. nov., and Geothrix limicola sp. nov., six novel members of Acidobacteriota isolated from soils.</title>
        <authorList>
            <person name="Itoh H."/>
            <person name="Sugisawa Y."/>
            <person name="Mise K."/>
            <person name="Xu Z."/>
            <person name="Kuniyasu M."/>
            <person name="Ushijima N."/>
            <person name="Kawano K."/>
            <person name="Kobayashi E."/>
            <person name="Shiratori Y."/>
            <person name="Masuda Y."/>
            <person name="Senoo K."/>
        </authorList>
    </citation>
    <scope>NUCLEOTIDE SEQUENCE [LARGE SCALE GENOMIC DNA]</scope>
    <source>
        <strain evidence="10">Red222</strain>
    </source>
</reference>
<comment type="similarity">
    <text evidence="2 7">Belongs to the EPSP synthase family.</text>
</comment>
<evidence type="ECO:0000259" key="8">
    <source>
        <dbReference type="Pfam" id="PF00275"/>
    </source>
</evidence>
<evidence type="ECO:0000313" key="10">
    <source>
        <dbReference type="Proteomes" id="UP001242010"/>
    </source>
</evidence>
<dbReference type="SUPFAM" id="SSF55205">
    <property type="entry name" value="EPT/RTPC-like"/>
    <property type="match status" value="1"/>
</dbReference>
<gene>
    <name evidence="7 9" type="primary">aroA</name>
    <name evidence="9" type="ORF">GETHOR_28140</name>
</gene>
<comment type="pathway">
    <text evidence="1 7">Metabolic intermediate biosynthesis; chorismate biosynthesis; chorismate from D-erythrose 4-phosphate and phosphoenolpyruvate: step 6/7.</text>
</comment>
<feature type="binding site" evidence="7">
    <location>
        <position position="309"/>
    </location>
    <ligand>
        <name>3-phosphoshikimate</name>
        <dbReference type="ChEBI" id="CHEBI:145989"/>
    </ligand>
</feature>
<feature type="binding site" evidence="7">
    <location>
        <position position="170"/>
    </location>
    <ligand>
        <name>phosphoenolpyruvate</name>
        <dbReference type="ChEBI" id="CHEBI:58702"/>
    </ligand>
</feature>
<dbReference type="HAMAP" id="MF_00210">
    <property type="entry name" value="EPSP_synth"/>
    <property type="match status" value="1"/>
</dbReference>
<dbReference type="InterPro" id="IPR036968">
    <property type="entry name" value="Enolpyruvate_Tfrase_sf"/>
</dbReference>
<keyword evidence="10" id="KW-1185">Reference proteome</keyword>
<evidence type="ECO:0000256" key="1">
    <source>
        <dbReference type="ARBA" id="ARBA00004811"/>
    </source>
</evidence>
<organism evidence="9 10">
    <name type="scientific">Geothrix oryzae</name>
    <dbReference type="NCBI Taxonomy" id="2927975"/>
    <lineage>
        <taxon>Bacteria</taxon>
        <taxon>Pseudomonadati</taxon>
        <taxon>Acidobacteriota</taxon>
        <taxon>Holophagae</taxon>
        <taxon>Holophagales</taxon>
        <taxon>Holophagaceae</taxon>
        <taxon>Geothrix</taxon>
    </lineage>
</organism>
<keyword evidence="3 7" id="KW-0028">Amino-acid biosynthesis</keyword>
<feature type="binding site" evidence="7">
    <location>
        <position position="26"/>
    </location>
    <ligand>
        <name>phosphoenolpyruvate</name>
        <dbReference type="ChEBI" id="CHEBI:58702"/>
    </ligand>
</feature>
<comment type="subunit">
    <text evidence="7">Monomer.</text>
</comment>
<evidence type="ECO:0000256" key="3">
    <source>
        <dbReference type="ARBA" id="ARBA00022605"/>
    </source>
</evidence>
<evidence type="ECO:0000256" key="7">
    <source>
        <dbReference type="HAMAP-Rule" id="MF_00210"/>
    </source>
</evidence>
<evidence type="ECO:0000313" key="9">
    <source>
        <dbReference type="EMBL" id="BDU70713.1"/>
    </source>
</evidence>
<dbReference type="PANTHER" id="PTHR21090:SF5">
    <property type="entry name" value="PENTAFUNCTIONAL AROM POLYPEPTIDE"/>
    <property type="match status" value="1"/>
</dbReference>
<feature type="binding site" evidence="7">
    <location>
        <position position="412"/>
    </location>
    <ligand>
        <name>phosphoenolpyruvate</name>
        <dbReference type="ChEBI" id="CHEBI:58702"/>
    </ligand>
</feature>
<feature type="binding site" evidence="7">
    <location>
        <position position="31"/>
    </location>
    <ligand>
        <name>3-phosphoshikimate</name>
        <dbReference type="ChEBI" id="CHEBI:145989"/>
    </ligand>
</feature>
<feature type="binding site" evidence="7">
    <location>
        <position position="26"/>
    </location>
    <ligand>
        <name>3-phosphoshikimate</name>
        <dbReference type="ChEBI" id="CHEBI:145989"/>
    </ligand>
</feature>
<dbReference type="Proteomes" id="UP001242010">
    <property type="component" value="Chromosome"/>
</dbReference>
<comment type="caution">
    <text evidence="7">Lacks conserved residue(s) required for the propagation of feature annotation.</text>
</comment>
<dbReference type="Pfam" id="PF00275">
    <property type="entry name" value="EPSP_synthase"/>
    <property type="match status" value="1"/>
</dbReference>
<feature type="binding site" evidence="7">
    <location>
        <position position="124"/>
    </location>
    <ligand>
        <name>phosphoenolpyruvate</name>
        <dbReference type="ChEBI" id="CHEBI:58702"/>
    </ligand>
</feature>
<keyword evidence="5 7" id="KW-0057">Aromatic amino acid biosynthesis</keyword>
<dbReference type="InterPro" id="IPR006264">
    <property type="entry name" value="EPSP_synthase"/>
</dbReference>
<dbReference type="PIRSF" id="PIRSF000505">
    <property type="entry name" value="EPSPS"/>
    <property type="match status" value="1"/>
</dbReference>